<feature type="non-terminal residue" evidence="2">
    <location>
        <position position="1"/>
    </location>
</feature>
<dbReference type="Proteomes" id="UP000485058">
    <property type="component" value="Unassembled WGS sequence"/>
</dbReference>
<feature type="compositionally biased region" description="Acidic residues" evidence="1">
    <location>
        <begin position="18"/>
        <end position="30"/>
    </location>
</feature>
<proteinExistence type="predicted"/>
<feature type="region of interest" description="Disordered" evidence="1">
    <location>
        <begin position="1"/>
        <end position="45"/>
    </location>
</feature>
<feature type="compositionally biased region" description="Low complexity" evidence="1">
    <location>
        <begin position="1"/>
        <end position="14"/>
    </location>
</feature>
<comment type="caution">
    <text evidence="2">The sequence shown here is derived from an EMBL/GenBank/DDBJ whole genome shotgun (WGS) entry which is preliminary data.</text>
</comment>
<protein>
    <submittedName>
        <fullName evidence="2">Uncharacterized protein</fullName>
    </submittedName>
</protein>
<reference evidence="2 3" key="1">
    <citation type="submission" date="2020-02" db="EMBL/GenBank/DDBJ databases">
        <title>Draft genome sequence of Haematococcus lacustris strain NIES-144.</title>
        <authorList>
            <person name="Morimoto D."/>
            <person name="Nakagawa S."/>
            <person name="Yoshida T."/>
            <person name="Sawayama S."/>
        </authorList>
    </citation>
    <scope>NUCLEOTIDE SEQUENCE [LARGE SCALE GENOMIC DNA]</scope>
    <source>
        <strain evidence="2 3">NIES-144</strain>
    </source>
</reference>
<organism evidence="2 3">
    <name type="scientific">Haematococcus lacustris</name>
    <name type="common">Green alga</name>
    <name type="synonym">Haematococcus pluvialis</name>
    <dbReference type="NCBI Taxonomy" id="44745"/>
    <lineage>
        <taxon>Eukaryota</taxon>
        <taxon>Viridiplantae</taxon>
        <taxon>Chlorophyta</taxon>
        <taxon>core chlorophytes</taxon>
        <taxon>Chlorophyceae</taxon>
        <taxon>CS clade</taxon>
        <taxon>Chlamydomonadales</taxon>
        <taxon>Haematococcaceae</taxon>
        <taxon>Haematococcus</taxon>
    </lineage>
</organism>
<accession>A0A699YQ37</accession>
<evidence type="ECO:0000313" key="3">
    <source>
        <dbReference type="Proteomes" id="UP000485058"/>
    </source>
</evidence>
<feature type="non-terminal residue" evidence="2">
    <location>
        <position position="45"/>
    </location>
</feature>
<evidence type="ECO:0000256" key="1">
    <source>
        <dbReference type="SAM" id="MobiDB-lite"/>
    </source>
</evidence>
<evidence type="ECO:0000313" key="2">
    <source>
        <dbReference type="EMBL" id="GFH11375.1"/>
    </source>
</evidence>
<name>A0A699YQ37_HAELA</name>
<keyword evidence="3" id="KW-1185">Reference proteome</keyword>
<sequence>MVEDAGNGEQAAARAEAEQEQQEQQEEGGPAEDPMLADEQPTEQQ</sequence>
<dbReference type="AlphaFoldDB" id="A0A699YQ37"/>
<dbReference type="EMBL" id="BLLF01000396">
    <property type="protein sequence ID" value="GFH11375.1"/>
    <property type="molecule type" value="Genomic_DNA"/>
</dbReference>
<gene>
    <name evidence="2" type="ORF">HaLaN_06862</name>
</gene>